<evidence type="ECO:0000256" key="11">
    <source>
        <dbReference type="SAM" id="MobiDB-lite"/>
    </source>
</evidence>
<protein>
    <recommendedName>
        <fullName evidence="12">Phosphofructokinase domain-containing protein</fullName>
    </recommendedName>
</protein>
<comment type="caution">
    <text evidence="13">The sequence shown here is derived from an EMBL/GenBank/DDBJ whole genome shotgun (WGS) entry which is preliminary data.</text>
</comment>
<dbReference type="PANTHER" id="PTHR45770">
    <property type="entry name" value="ATP-DEPENDENT 6-PHOSPHOFRUCTOKINASE 1"/>
    <property type="match status" value="1"/>
</dbReference>
<dbReference type="GO" id="GO:0005737">
    <property type="term" value="C:cytoplasm"/>
    <property type="evidence" value="ECO:0007669"/>
    <property type="project" value="UniProtKB-ARBA"/>
</dbReference>
<evidence type="ECO:0000313" key="14">
    <source>
        <dbReference type="Proteomes" id="UP001301350"/>
    </source>
</evidence>
<evidence type="ECO:0000313" key="13">
    <source>
        <dbReference type="EMBL" id="KAK4536120.1"/>
    </source>
</evidence>
<dbReference type="GO" id="GO:0006002">
    <property type="term" value="P:fructose 6-phosphate metabolic process"/>
    <property type="evidence" value="ECO:0007669"/>
    <property type="project" value="InterPro"/>
</dbReference>
<comment type="catalytic activity">
    <reaction evidence="10">
        <text>beta-D-fructose 6-phosphate + ATP = beta-D-fructose 1,6-bisphosphate + ADP + H(+)</text>
        <dbReference type="Rhea" id="RHEA:16109"/>
        <dbReference type="ChEBI" id="CHEBI:15378"/>
        <dbReference type="ChEBI" id="CHEBI:30616"/>
        <dbReference type="ChEBI" id="CHEBI:32966"/>
        <dbReference type="ChEBI" id="CHEBI:57634"/>
        <dbReference type="ChEBI" id="CHEBI:456216"/>
        <dbReference type="EC" id="2.7.1.11"/>
    </reaction>
</comment>
<dbReference type="InterPro" id="IPR050929">
    <property type="entry name" value="PFKA"/>
</dbReference>
<keyword evidence="3" id="KW-0808">Transferase</keyword>
<evidence type="ECO:0000256" key="4">
    <source>
        <dbReference type="ARBA" id="ARBA00022723"/>
    </source>
</evidence>
<feature type="region of interest" description="Disordered" evidence="11">
    <location>
        <begin position="505"/>
        <end position="539"/>
    </location>
</feature>
<dbReference type="EMBL" id="JANCYW010000007">
    <property type="protein sequence ID" value="KAK4536120.1"/>
    <property type="molecule type" value="Genomic_DNA"/>
</dbReference>
<evidence type="ECO:0000256" key="8">
    <source>
        <dbReference type="ARBA" id="ARBA00022842"/>
    </source>
</evidence>
<dbReference type="InterPro" id="IPR022953">
    <property type="entry name" value="ATP_PFK"/>
</dbReference>
<keyword evidence="14" id="KW-1185">Reference proteome</keyword>
<accession>A0AAV9IUX9</accession>
<evidence type="ECO:0000256" key="10">
    <source>
        <dbReference type="ARBA" id="ARBA00048070"/>
    </source>
</evidence>
<dbReference type="GO" id="GO:0003872">
    <property type="term" value="F:6-phosphofructokinase activity"/>
    <property type="evidence" value="ECO:0007669"/>
    <property type="project" value="UniProtKB-EC"/>
</dbReference>
<dbReference type="InterPro" id="IPR000023">
    <property type="entry name" value="Phosphofructokinase_dom"/>
</dbReference>
<dbReference type="InterPro" id="IPR035966">
    <property type="entry name" value="PKF_sf"/>
</dbReference>
<keyword evidence="6" id="KW-0418">Kinase</keyword>
<sequence>MAAFVPAHAALRPSLSRRRSCQSLCTCSGRRVYLYAVHGRQGGHPDAEHSFRGQDAGYIVPPAEYAHMTFEQVRDARFLKKIPTLYEILGEDAVPRIPNPAARLPSFQDMDLYLAAPTDAVLKQTVVNPGKPQNFARYLRSGPREHVAFSPDEVRAAIVTCGGICPGINTVIRELTDGLANLYGVQHIYGIRGGYRGFYDGTPFMPLNPRNVDGIHRLGGTVLGTSRGGFDLERIMHAIEEHRLNQLYLIGGDGTIKGAAAIAAECERLRRKVGVVSVPKTIDNDIPVIDHSFGFMTAVEEAQRAINAAHVEVTCFPNGIGVVRLMGRNSGFIAMYATLASRDVDCCLIPEVPFDLHGPHGLCAYIQQRLAQNGHFVLVVAEGAGQELVPEVRGADLSGNRKLADIGPFLTAQIEDYFHTIGMEVSMKYVDPTYMVRAIPPIASDQMYCALLAHSAVHGAMAGYTSFTVGPVNGRYAMIPLSDVAGEQQRVSVRDRTWMRLLSSTGQPSALHNGREAGSRAADGSAGAERESAATVRPM</sequence>
<dbReference type="PRINTS" id="PR00476">
    <property type="entry name" value="PHFRCTKINASE"/>
</dbReference>
<evidence type="ECO:0000256" key="3">
    <source>
        <dbReference type="ARBA" id="ARBA00022679"/>
    </source>
</evidence>
<evidence type="ECO:0000256" key="7">
    <source>
        <dbReference type="ARBA" id="ARBA00022840"/>
    </source>
</evidence>
<name>A0AAV9IUX9_CYACA</name>
<evidence type="ECO:0000256" key="5">
    <source>
        <dbReference type="ARBA" id="ARBA00022741"/>
    </source>
</evidence>
<dbReference type="GO" id="GO:0005524">
    <property type="term" value="F:ATP binding"/>
    <property type="evidence" value="ECO:0007669"/>
    <property type="project" value="UniProtKB-KW"/>
</dbReference>
<dbReference type="Proteomes" id="UP001301350">
    <property type="component" value="Unassembled WGS sequence"/>
</dbReference>
<dbReference type="GO" id="GO:0046872">
    <property type="term" value="F:metal ion binding"/>
    <property type="evidence" value="ECO:0007669"/>
    <property type="project" value="UniProtKB-KW"/>
</dbReference>
<comment type="cofactor">
    <cofactor evidence="1">
        <name>Mg(2+)</name>
        <dbReference type="ChEBI" id="CHEBI:18420"/>
    </cofactor>
</comment>
<evidence type="ECO:0000256" key="1">
    <source>
        <dbReference type="ARBA" id="ARBA00001946"/>
    </source>
</evidence>
<evidence type="ECO:0000259" key="12">
    <source>
        <dbReference type="Pfam" id="PF00365"/>
    </source>
</evidence>
<proteinExistence type="predicted"/>
<dbReference type="Pfam" id="PF00365">
    <property type="entry name" value="PFK"/>
    <property type="match status" value="1"/>
</dbReference>
<dbReference type="FunFam" id="3.40.50.450:FF:000002">
    <property type="entry name" value="ATP-dependent 6-phosphofructokinase"/>
    <property type="match status" value="1"/>
</dbReference>
<keyword evidence="9" id="KW-0324">Glycolysis</keyword>
<dbReference type="SUPFAM" id="SSF53784">
    <property type="entry name" value="Phosphofructokinase"/>
    <property type="match status" value="1"/>
</dbReference>
<keyword evidence="7" id="KW-0067">ATP-binding</keyword>
<dbReference type="AlphaFoldDB" id="A0AAV9IUX9"/>
<dbReference type="NCBIfam" id="NF005301">
    <property type="entry name" value="PRK06830.1"/>
    <property type="match status" value="1"/>
</dbReference>
<comment type="function">
    <text evidence="2">Catalyzes the phosphorylation of D-fructose 6-phosphate to fructose 1,6-bisphosphate by ATP, the first committing step of glycolysis.</text>
</comment>
<organism evidence="13 14">
    <name type="scientific">Cyanidium caldarium</name>
    <name type="common">Red alga</name>
    <dbReference type="NCBI Taxonomy" id="2771"/>
    <lineage>
        <taxon>Eukaryota</taxon>
        <taxon>Rhodophyta</taxon>
        <taxon>Bangiophyceae</taxon>
        <taxon>Cyanidiales</taxon>
        <taxon>Cyanidiaceae</taxon>
        <taxon>Cyanidium</taxon>
    </lineage>
</organism>
<evidence type="ECO:0000256" key="9">
    <source>
        <dbReference type="ARBA" id="ARBA00023152"/>
    </source>
</evidence>
<evidence type="ECO:0000256" key="6">
    <source>
        <dbReference type="ARBA" id="ARBA00022777"/>
    </source>
</evidence>
<feature type="domain" description="Phosphofructokinase" evidence="12">
    <location>
        <begin position="155"/>
        <end position="458"/>
    </location>
</feature>
<dbReference type="Gene3D" id="3.40.50.450">
    <property type="match status" value="1"/>
</dbReference>
<reference evidence="13 14" key="1">
    <citation type="submission" date="2022-07" db="EMBL/GenBank/DDBJ databases">
        <title>Genome-wide signatures of adaptation to extreme environments.</title>
        <authorList>
            <person name="Cho C.H."/>
            <person name="Yoon H.S."/>
        </authorList>
    </citation>
    <scope>NUCLEOTIDE SEQUENCE [LARGE SCALE GENOMIC DNA]</scope>
    <source>
        <strain evidence="13 14">DBV 063 E5</strain>
    </source>
</reference>
<evidence type="ECO:0000256" key="2">
    <source>
        <dbReference type="ARBA" id="ARBA00002659"/>
    </source>
</evidence>
<gene>
    <name evidence="13" type="ORF">CDCA_CDCA07G2145</name>
</gene>
<keyword evidence="4" id="KW-0479">Metal-binding</keyword>
<keyword evidence="5" id="KW-0547">Nucleotide-binding</keyword>
<keyword evidence="8" id="KW-0460">Magnesium</keyword>